<keyword evidence="2" id="KW-1185">Reference proteome</keyword>
<organism evidence="1 2">
    <name type="scientific">Saccharothrix ecbatanensis</name>
    <dbReference type="NCBI Taxonomy" id="1105145"/>
    <lineage>
        <taxon>Bacteria</taxon>
        <taxon>Bacillati</taxon>
        <taxon>Actinomycetota</taxon>
        <taxon>Actinomycetes</taxon>
        <taxon>Pseudonocardiales</taxon>
        <taxon>Pseudonocardiaceae</taxon>
        <taxon>Saccharothrix</taxon>
    </lineage>
</organism>
<evidence type="ECO:0000313" key="2">
    <source>
        <dbReference type="Proteomes" id="UP000552097"/>
    </source>
</evidence>
<proteinExistence type="predicted"/>
<dbReference type="AlphaFoldDB" id="A0A7W9HM33"/>
<name>A0A7W9HM33_9PSEU</name>
<sequence length="51" mass="5628">MADVELPHDLEVIVDSSDLAEALVKAFVNADAATRQHIVDTLGDRSRNRRP</sequence>
<protein>
    <submittedName>
        <fullName evidence="1">Uncharacterized protein</fullName>
    </submittedName>
</protein>
<gene>
    <name evidence="1" type="ORF">F4560_004284</name>
</gene>
<reference evidence="1 2" key="1">
    <citation type="submission" date="2020-08" db="EMBL/GenBank/DDBJ databases">
        <title>Sequencing the genomes of 1000 actinobacteria strains.</title>
        <authorList>
            <person name="Klenk H.-P."/>
        </authorList>
    </citation>
    <scope>NUCLEOTIDE SEQUENCE [LARGE SCALE GENOMIC DNA]</scope>
    <source>
        <strain evidence="1 2">DSM 45486</strain>
    </source>
</reference>
<dbReference type="EMBL" id="JACHMO010000001">
    <property type="protein sequence ID" value="MBB5804516.1"/>
    <property type="molecule type" value="Genomic_DNA"/>
</dbReference>
<dbReference type="Proteomes" id="UP000552097">
    <property type="component" value="Unassembled WGS sequence"/>
</dbReference>
<comment type="caution">
    <text evidence="1">The sequence shown here is derived from an EMBL/GenBank/DDBJ whole genome shotgun (WGS) entry which is preliminary data.</text>
</comment>
<accession>A0A7W9HM33</accession>
<evidence type="ECO:0000313" key="1">
    <source>
        <dbReference type="EMBL" id="MBB5804516.1"/>
    </source>
</evidence>
<dbReference type="RefSeq" id="WP_184922397.1">
    <property type="nucleotide sequence ID" value="NZ_JACHMO010000001.1"/>
</dbReference>